<keyword evidence="2" id="KW-1185">Reference proteome</keyword>
<reference evidence="1" key="1">
    <citation type="submission" date="2023-07" db="EMBL/GenBank/DDBJ databases">
        <title>Sequencing the genomes of 1000 actinobacteria strains.</title>
        <authorList>
            <person name="Klenk H.-P."/>
        </authorList>
    </citation>
    <scope>NUCLEOTIDE SEQUENCE</scope>
    <source>
        <strain evidence="1">DSM 45977</strain>
    </source>
</reference>
<name>A0AAE4CPX0_9ACTN</name>
<organism evidence="1 2">
    <name type="scientific">Haloactinomyces albus</name>
    <dbReference type="NCBI Taxonomy" id="1352928"/>
    <lineage>
        <taxon>Bacteria</taxon>
        <taxon>Bacillati</taxon>
        <taxon>Actinomycetota</taxon>
        <taxon>Actinomycetes</taxon>
        <taxon>Actinopolysporales</taxon>
        <taxon>Actinopolysporaceae</taxon>
        <taxon>Haloactinomyces</taxon>
    </lineage>
</organism>
<dbReference type="AlphaFoldDB" id="A0AAE4CPX0"/>
<accession>A0AAE4CPX0</accession>
<sequence>MTDKPLVGPNLSPAHTSAVLDASEVSVRAQLHERFMELFEHPKARVAAETLDLLPLLDRDVDSCRTADLAVAIYRLETVLATSRAPLPELSLVDEDDAVRNPGFDDVEQEAFDEEEALLSARRSLA</sequence>
<evidence type="ECO:0000313" key="1">
    <source>
        <dbReference type="EMBL" id="MDR7303522.1"/>
    </source>
</evidence>
<evidence type="ECO:0000313" key="2">
    <source>
        <dbReference type="Proteomes" id="UP001180845"/>
    </source>
</evidence>
<dbReference type="Proteomes" id="UP001180845">
    <property type="component" value="Unassembled WGS sequence"/>
</dbReference>
<dbReference type="RefSeq" id="WP_310275902.1">
    <property type="nucleotide sequence ID" value="NZ_JAVDXW010000001.1"/>
</dbReference>
<protein>
    <submittedName>
        <fullName evidence="1">Uncharacterized protein</fullName>
    </submittedName>
</protein>
<proteinExistence type="predicted"/>
<dbReference type="EMBL" id="JAVDXW010000001">
    <property type="protein sequence ID" value="MDR7303522.1"/>
    <property type="molecule type" value="Genomic_DNA"/>
</dbReference>
<gene>
    <name evidence="1" type="ORF">JOF55_003703</name>
</gene>
<comment type="caution">
    <text evidence="1">The sequence shown here is derived from an EMBL/GenBank/DDBJ whole genome shotgun (WGS) entry which is preliminary data.</text>
</comment>